<dbReference type="PANTHER" id="PTHR43861">
    <property type="entry name" value="TRANS-ACONITATE 2-METHYLTRANSFERASE-RELATED"/>
    <property type="match status" value="1"/>
</dbReference>
<dbReference type="GO" id="GO:0032259">
    <property type="term" value="P:methylation"/>
    <property type="evidence" value="ECO:0007669"/>
    <property type="project" value="UniProtKB-KW"/>
</dbReference>
<dbReference type="GO" id="GO:0008168">
    <property type="term" value="F:methyltransferase activity"/>
    <property type="evidence" value="ECO:0007669"/>
    <property type="project" value="UniProtKB-KW"/>
</dbReference>
<evidence type="ECO:0000313" key="3">
    <source>
        <dbReference type="EMBL" id="QCM03382.1"/>
    </source>
</evidence>
<dbReference type="Proteomes" id="UP000298646">
    <property type="component" value="Chromosome linear"/>
</dbReference>
<dbReference type="InterPro" id="IPR029063">
    <property type="entry name" value="SAM-dependent_MTases_sf"/>
</dbReference>
<gene>
    <name evidence="3" type="ORF">CFBP6624_23385</name>
</gene>
<dbReference type="InterPro" id="IPR041698">
    <property type="entry name" value="Methyltransf_25"/>
</dbReference>
<proteinExistence type="predicted"/>
<dbReference type="SUPFAM" id="SSF53335">
    <property type="entry name" value="S-adenosyl-L-methionine-dependent methyltransferases"/>
    <property type="match status" value="1"/>
</dbReference>
<organism evidence="3 4">
    <name type="scientific">Agrobacterium tumefaciens</name>
    <dbReference type="NCBI Taxonomy" id="358"/>
    <lineage>
        <taxon>Bacteria</taxon>
        <taxon>Pseudomonadati</taxon>
        <taxon>Pseudomonadota</taxon>
        <taxon>Alphaproteobacteria</taxon>
        <taxon>Hyphomicrobiales</taxon>
        <taxon>Rhizobiaceae</taxon>
        <taxon>Rhizobium/Agrobacterium group</taxon>
        <taxon>Agrobacterium</taxon>
        <taxon>Agrobacterium tumefaciens complex</taxon>
    </lineage>
</organism>
<reference evidence="3 4" key="1">
    <citation type="submission" date="2019-04" db="EMBL/GenBank/DDBJ databases">
        <title>Complete genome sequence of Agrobacterium tumefaciens CFBP6624.</title>
        <authorList>
            <person name="Haryono M."/>
            <person name="Lin Y.-C."/>
            <person name="Lai E.-M."/>
            <person name="Kuo C.-H."/>
        </authorList>
    </citation>
    <scope>NUCLEOTIDE SEQUENCE [LARGE SCALE GENOMIC DNA]</scope>
    <source>
        <strain evidence="3 4">CFBP6624</strain>
    </source>
</reference>
<dbReference type="AlphaFoldDB" id="A0AAE6BSE3"/>
<dbReference type="Pfam" id="PF13649">
    <property type="entry name" value="Methyltransf_25"/>
    <property type="match status" value="1"/>
</dbReference>
<feature type="domain" description="Methyltransferase" evidence="2">
    <location>
        <begin position="58"/>
        <end position="148"/>
    </location>
</feature>
<dbReference type="EMBL" id="CP039908">
    <property type="protein sequence ID" value="QCM03382.1"/>
    <property type="molecule type" value="Genomic_DNA"/>
</dbReference>
<evidence type="ECO:0000313" key="4">
    <source>
        <dbReference type="Proteomes" id="UP000298646"/>
    </source>
</evidence>
<dbReference type="Gene3D" id="3.40.50.150">
    <property type="entry name" value="Vaccinia Virus protein VP39"/>
    <property type="match status" value="1"/>
</dbReference>
<name>A0AAE6BSE3_AGRTU</name>
<protein>
    <submittedName>
        <fullName evidence="3">Class I SAM-dependent methyltransferase</fullName>
    </submittedName>
</protein>
<accession>A0AAE6BSE3</accession>
<evidence type="ECO:0000256" key="1">
    <source>
        <dbReference type="ARBA" id="ARBA00022679"/>
    </source>
</evidence>
<keyword evidence="3" id="KW-0489">Methyltransferase</keyword>
<evidence type="ECO:0000259" key="2">
    <source>
        <dbReference type="Pfam" id="PF13649"/>
    </source>
</evidence>
<sequence length="268" mass="29560">METGIPLFAPKLADTITGFDPKSFEMLAEIEDNHFWFVPRNRMLTGLIQKYFPNAEDILEVGCGNGTVLSALSKGGARRHLVGSELHPSGLAVAAKRLGKNAELVQMDARDIMAENAFDVIGAYDVIEHIAEDEMVLSSMHKALRPGGGVVIAVPQHPWLWSTADEVAYHERRYKLGELEEKLNRNGFRPVFSTSYCSFLLPIMITSRLMERLRKKNTQQGEMSDMEAKPPSAANAILKSVLQAEVSAILAGVRFPVGGSRVVVARRV</sequence>
<keyword evidence="1" id="KW-0808">Transferase</keyword>
<dbReference type="CDD" id="cd02440">
    <property type="entry name" value="AdoMet_MTases"/>
    <property type="match status" value="1"/>
</dbReference>